<dbReference type="InterPro" id="IPR056300">
    <property type="entry name" value="SusG-like_C"/>
</dbReference>
<dbReference type="Proteomes" id="UP000663882">
    <property type="component" value="Unassembled WGS sequence"/>
</dbReference>
<feature type="domain" description="Glycosyl hydrolase family 13 catalytic" evidence="4">
    <location>
        <begin position="21"/>
        <end position="463"/>
    </location>
</feature>
<dbReference type="InterPro" id="IPR045857">
    <property type="entry name" value="O16G_dom_2"/>
</dbReference>
<dbReference type="AlphaFoldDB" id="A0A814GNZ5"/>
<organism evidence="5 6">
    <name type="scientific">Rotaria sordida</name>
    <dbReference type="NCBI Taxonomy" id="392033"/>
    <lineage>
        <taxon>Eukaryota</taxon>
        <taxon>Metazoa</taxon>
        <taxon>Spiralia</taxon>
        <taxon>Gnathifera</taxon>
        <taxon>Rotifera</taxon>
        <taxon>Eurotatoria</taxon>
        <taxon>Bdelloidea</taxon>
        <taxon>Philodinida</taxon>
        <taxon>Philodinidae</taxon>
        <taxon>Rotaria</taxon>
    </lineage>
</organism>
<dbReference type="GO" id="GO:0009313">
    <property type="term" value="P:oligosaccharide catabolic process"/>
    <property type="evidence" value="ECO:0007669"/>
    <property type="project" value="TreeGrafter"/>
</dbReference>
<evidence type="ECO:0000313" key="5">
    <source>
        <dbReference type="EMBL" id="CAF0999252.1"/>
    </source>
</evidence>
<comment type="similarity">
    <text evidence="1">Belongs to the glycosyl hydrolase 13 family.</text>
</comment>
<dbReference type="SUPFAM" id="SSF51445">
    <property type="entry name" value="(Trans)glycosidases"/>
    <property type="match status" value="1"/>
</dbReference>
<keyword evidence="2" id="KW-0378">Hydrolase</keyword>
<gene>
    <name evidence="5" type="ORF">RFH988_LOCUS14081</name>
</gene>
<dbReference type="Gene3D" id="3.90.400.10">
    <property type="entry name" value="Oligo-1,6-glucosidase, Domain 2"/>
    <property type="match status" value="1"/>
</dbReference>
<keyword evidence="3" id="KW-0326">Glycosidase</keyword>
<dbReference type="InterPro" id="IPR017853">
    <property type="entry name" value="GH"/>
</dbReference>
<dbReference type="Gene3D" id="3.20.20.80">
    <property type="entry name" value="Glycosidases"/>
    <property type="match status" value="1"/>
</dbReference>
<dbReference type="CDD" id="cd11316">
    <property type="entry name" value="AmyAc_bac2_AmyA"/>
    <property type="match status" value="1"/>
</dbReference>
<protein>
    <recommendedName>
        <fullName evidence="4">Glycosyl hydrolase family 13 catalytic domain-containing protein</fullName>
    </recommendedName>
</protein>
<comment type="caution">
    <text evidence="5">The sequence shown here is derived from an EMBL/GenBank/DDBJ whole genome shotgun (WGS) entry which is preliminary data.</text>
</comment>
<dbReference type="EMBL" id="CAJNOO010000641">
    <property type="protein sequence ID" value="CAF0999252.1"/>
    <property type="molecule type" value="Genomic_DNA"/>
</dbReference>
<sequence length="551" mass="64478">MSIKRLTSESVRRCLHGVGYEIFVQSFFDSNGDGIGDLNGLRQKLNYLSDLGITVIWLMPIHPAKTYHKYDVEDYMDIHPDYGTIDDFRHLVNECHERGILLILDLVANHTSYDHPWFKQAQLNSVTNRYRDYYIWMDSERVQKLGLNAFDTPDANLVGLWHKVGPESEHFDWETFEKKSKTNISINKDDRVTSKLHEKSLTNLKPEQTITNTYYALFDPRMPDLNYDCEHVQDEMCHIGRRWLELGVDGFRLDAAKYFYKPPRLKSNIAWWTKFRNEMSRINPSVYLIGEVWDLSTRIAPYLRSFDSIFNFELADILISCILYEGNGSLMLKSYMKILNTYIKESDKKEVIDAIFLSNHDQNRVMSVFNNNLSKAKMAAALLLTLPGLPFIYYGEEIGMLGRKPYDKYRREPFLWSSTNCQGQTTWLESLYTKISNGCIPLDKQLEDSNSLVNHYKKLIHIRCQSDILCFGLLRPIITKIRCLCLFEREYNNKFIFIAHNIGSRRQCITIPEIYRQNKGKIIFSTQNENQIMNNGEFNLNEYSSIIIESD</sequence>
<evidence type="ECO:0000259" key="4">
    <source>
        <dbReference type="SMART" id="SM00642"/>
    </source>
</evidence>
<name>A0A814GNZ5_9BILA</name>
<dbReference type="PANTHER" id="PTHR10357">
    <property type="entry name" value="ALPHA-AMYLASE FAMILY MEMBER"/>
    <property type="match status" value="1"/>
</dbReference>
<evidence type="ECO:0000256" key="2">
    <source>
        <dbReference type="ARBA" id="ARBA00022801"/>
    </source>
</evidence>
<dbReference type="Pfam" id="PF00128">
    <property type="entry name" value="Alpha-amylase"/>
    <property type="match status" value="1"/>
</dbReference>
<evidence type="ECO:0000256" key="1">
    <source>
        <dbReference type="ARBA" id="ARBA00008061"/>
    </source>
</evidence>
<proteinExistence type="inferred from homology"/>
<evidence type="ECO:0000313" key="6">
    <source>
        <dbReference type="Proteomes" id="UP000663882"/>
    </source>
</evidence>
<dbReference type="PANTHER" id="PTHR10357:SF179">
    <property type="entry name" value="NEUTRAL AND BASIC AMINO ACID TRANSPORT PROTEIN RBAT"/>
    <property type="match status" value="1"/>
</dbReference>
<dbReference type="OrthoDB" id="1740265at2759"/>
<dbReference type="Pfam" id="PF23915">
    <property type="entry name" value="SusG_C"/>
    <property type="match status" value="1"/>
</dbReference>
<dbReference type="SMART" id="SM00642">
    <property type="entry name" value="Aamy"/>
    <property type="match status" value="1"/>
</dbReference>
<dbReference type="GO" id="GO:0004556">
    <property type="term" value="F:alpha-amylase activity"/>
    <property type="evidence" value="ECO:0007669"/>
    <property type="project" value="TreeGrafter"/>
</dbReference>
<evidence type="ECO:0000256" key="3">
    <source>
        <dbReference type="ARBA" id="ARBA00023295"/>
    </source>
</evidence>
<accession>A0A814GNZ5</accession>
<dbReference type="InterPro" id="IPR006047">
    <property type="entry name" value="GH13_cat_dom"/>
</dbReference>
<reference evidence="5" key="1">
    <citation type="submission" date="2021-02" db="EMBL/GenBank/DDBJ databases">
        <authorList>
            <person name="Nowell W R."/>
        </authorList>
    </citation>
    <scope>NUCLEOTIDE SEQUENCE</scope>
</reference>